<dbReference type="RefSeq" id="WP_109332843.1">
    <property type="nucleotide sequence ID" value="NZ_CP021354.1"/>
</dbReference>
<dbReference type="EMBL" id="CP021354">
    <property type="protein sequence ID" value="AWK74156.1"/>
    <property type="molecule type" value="Genomic_DNA"/>
</dbReference>
<keyword evidence="2" id="KW-0645">Protease</keyword>
<dbReference type="GO" id="GO:0006508">
    <property type="term" value="P:proteolysis"/>
    <property type="evidence" value="ECO:0007669"/>
    <property type="project" value="UniProtKB-KW"/>
</dbReference>
<dbReference type="Proteomes" id="UP000245711">
    <property type="component" value="Chromosome"/>
</dbReference>
<accession>A0A2S2BZT6</accession>
<dbReference type="InterPro" id="IPR018114">
    <property type="entry name" value="TRYPSIN_HIS"/>
</dbReference>
<evidence type="ECO:0000313" key="2">
    <source>
        <dbReference type="EMBL" id="AWK74156.1"/>
    </source>
</evidence>
<keyword evidence="2" id="KW-0378">Hydrolase</keyword>
<proteinExistence type="predicted"/>
<dbReference type="CDD" id="cd21112">
    <property type="entry name" value="alphaLP-like"/>
    <property type="match status" value="1"/>
</dbReference>
<dbReference type="SUPFAM" id="SSF50494">
    <property type="entry name" value="Trypsin-like serine proteases"/>
    <property type="match status" value="1"/>
</dbReference>
<sequence>MRNVLAHRAAVVGASAMLLLFPFSTAAQADPVTQPDSTTQLSADALPAELVEAITRDLKISPQEYLDRAAKAQELGSYAQDFRAEHPDGFAGAWIGLDGQPVVAVTTTEAAAKAAEAGYTTRIAPVSANGLEKTLSDVNGWIAGLPKDVASQINSASIDVLENRVVIDVVNSPIGQALNLPTLLANVKVMLSPGGGGPVERGPLGGDTYITTVGELPKTPIGEISVCSLGFNGVDDSGQSYNISAGHCNPAEGQPSPVFLPNHQNVDDSQQIGAFSHSSVGNPADKLDYSLIKLNDAGVQAGLDRPTIRGANGTALQITGTARPVVGAPICKSGQTSSFTCGVVAADHVETQLFMADGSNRVINGFAGTACTLAGDSGGAIVTGTLALGITSGSNASGAPNCTEANLVLAPEGGTANLGIPVADIVTAAGSGLQVRTNAD</sequence>
<dbReference type="InterPro" id="IPR009003">
    <property type="entry name" value="Peptidase_S1_PA"/>
</dbReference>
<gene>
    <name evidence="2" type="ORF">CBI38_23995</name>
</gene>
<organism evidence="2 3">
    <name type="scientific">Rhodococcus oxybenzonivorans</name>
    <dbReference type="NCBI Taxonomy" id="1990687"/>
    <lineage>
        <taxon>Bacteria</taxon>
        <taxon>Bacillati</taxon>
        <taxon>Actinomycetota</taxon>
        <taxon>Actinomycetes</taxon>
        <taxon>Mycobacteriales</taxon>
        <taxon>Nocardiaceae</taxon>
        <taxon>Rhodococcus</taxon>
    </lineage>
</organism>
<protein>
    <submittedName>
        <fullName evidence="2">Protease</fullName>
    </submittedName>
</protein>
<dbReference type="PROSITE" id="PS00135">
    <property type="entry name" value="TRYPSIN_SER"/>
    <property type="match status" value="1"/>
</dbReference>
<dbReference type="GO" id="GO:0004252">
    <property type="term" value="F:serine-type endopeptidase activity"/>
    <property type="evidence" value="ECO:0007669"/>
    <property type="project" value="InterPro"/>
</dbReference>
<dbReference type="OrthoDB" id="4151186at2"/>
<name>A0A2S2BZT6_9NOCA</name>
<keyword evidence="1" id="KW-0732">Signal</keyword>
<dbReference type="KEGG" id="roz:CBI38_23995"/>
<feature type="signal peptide" evidence="1">
    <location>
        <begin position="1"/>
        <end position="29"/>
    </location>
</feature>
<dbReference type="InterPro" id="IPR033116">
    <property type="entry name" value="TRYPSIN_SER"/>
</dbReference>
<dbReference type="Gene3D" id="2.40.10.10">
    <property type="entry name" value="Trypsin-like serine proteases"/>
    <property type="match status" value="2"/>
</dbReference>
<dbReference type="PROSITE" id="PS00134">
    <property type="entry name" value="TRYPSIN_HIS"/>
    <property type="match status" value="1"/>
</dbReference>
<feature type="chain" id="PRO_5015471508" evidence="1">
    <location>
        <begin position="30"/>
        <end position="440"/>
    </location>
</feature>
<evidence type="ECO:0000256" key="1">
    <source>
        <dbReference type="SAM" id="SignalP"/>
    </source>
</evidence>
<evidence type="ECO:0000313" key="3">
    <source>
        <dbReference type="Proteomes" id="UP000245711"/>
    </source>
</evidence>
<reference evidence="2 3" key="1">
    <citation type="submission" date="2017-05" db="EMBL/GenBank/DDBJ databases">
        <title>Isolation of Rhodococcus sp. S2-17 biodegrading of BP-3.</title>
        <authorList>
            <person name="Lee Y."/>
            <person name="Kim K.H."/>
            <person name="Chun B.H."/>
            <person name="Jung H.S."/>
            <person name="Jeon C.O."/>
        </authorList>
    </citation>
    <scope>NUCLEOTIDE SEQUENCE [LARGE SCALE GENOMIC DNA]</scope>
    <source>
        <strain evidence="2 3">S2-17</strain>
    </source>
</reference>
<keyword evidence="3" id="KW-1185">Reference proteome</keyword>
<dbReference type="InterPro" id="IPR035070">
    <property type="entry name" value="Streptogrisin_prodomain"/>
</dbReference>
<dbReference type="Gene3D" id="3.30.300.50">
    <property type="match status" value="1"/>
</dbReference>
<dbReference type="InterPro" id="IPR043504">
    <property type="entry name" value="Peptidase_S1_PA_chymotrypsin"/>
</dbReference>
<dbReference type="AlphaFoldDB" id="A0A2S2BZT6"/>